<dbReference type="GO" id="GO:0090158">
    <property type="term" value="P:endoplasmic reticulum membrane organization"/>
    <property type="evidence" value="ECO:0007669"/>
    <property type="project" value="TreeGrafter"/>
</dbReference>
<organism evidence="3 4">
    <name type="scientific">Conidiobolus coronatus (strain ATCC 28846 / CBS 209.66 / NRRL 28638)</name>
    <name type="common">Delacroixia coronata</name>
    <dbReference type="NCBI Taxonomy" id="796925"/>
    <lineage>
        <taxon>Eukaryota</taxon>
        <taxon>Fungi</taxon>
        <taxon>Fungi incertae sedis</taxon>
        <taxon>Zoopagomycota</taxon>
        <taxon>Entomophthoromycotina</taxon>
        <taxon>Entomophthoromycetes</taxon>
        <taxon>Entomophthorales</taxon>
        <taxon>Ancylistaceae</taxon>
        <taxon>Conidiobolus</taxon>
    </lineage>
</organism>
<evidence type="ECO:0000313" key="3">
    <source>
        <dbReference type="EMBL" id="KXN68977.1"/>
    </source>
</evidence>
<dbReference type="Proteomes" id="UP000070444">
    <property type="component" value="Unassembled WGS sequence"/>
</dbReference>
<dbReference type="GO" id="GO:0006888">
    <property type="term" value="P:endoplasmic reticulum to Golgi vesicle-mediated transport"/>
    <property type="evidence" value="ECO:0007669"/>
    <property type="project" value="TreeGrafter"/>
</dbReference>
<dbReference type="InterPro" id="IPR029704">
    <property type="entry name" value="STEEP-like"/>
</dbReference>
<dbReference type="Pfam" id="PF25809">
    <property type="entry name" value="STEEP1"/>
    <property type="match status" value="1"/>
</dbReference>
<name>A0A137P1R4_CONC2</name>
<dbReference type="PANTHER" id="PTHR46355:SF1">
    <property type="entry name" value="STING ER EXIT PROTEIN"/>
    <property type="match status" value="1"/>
</dbReference>
<comment type="similarity">
    <text evidence="1">Belongs to the STEEP1 family.</text>
</comment>
<proteinExistence type="inferred from homology"/>
<dbReference type="PANTHER" id="PTHR46355">
    <property type="entry name" value="UPF0428 PROTEIN CXORF56"/>
    <property type="match status" value="1"/>
</dbReference>
<keyword evidence="4" id="KW-1185">Reference proteome</keyword>
<sequence>MPKVISKFQINQSQPQNSSASNINVYYCICGEYCLILDDVIENLNKRTTDRSYILNEKELKFKLNARDGDEMLVKREKGLEYQKRFNCTRCELPLGYYSK</sequence>
<evidence type="ECO:0000313" key="4">
    <source>
        <dbReference type="Proteomes" id="UP000070444"/>
    </source>
</evidence>
<feature type="non-terminal residue" evidence="3">
    <location>
        <position position="100"/>
    </location>
</feature>
<gene>
    <name evidence="3" type="ORF">CONCODRAFT_25035</name>
</gene>
<evidence type="ECO:0000256" key="1">
    <source>
        <dbReference type="ARBA" id="ARBA00024205"/>
    </source>
</evidence>
<evidence type="ECO:0000259" key="2">
    <source>
        <dbReference type="Pfam" id="PF25809"/>
    </source>
</evidence>
<dbReference type="OrthoDB" id="418131at2759"/>
<dbReference type="STRING" id="796925.A0A137P1R4"/>
<dbReference type="EMBL" id="KQ964553">
    <property type="protein sequence ID" value="KXN68977.1"/>
    <property type="molecule type" value="Genomic_DNA"/>
</dbReference>
<dbReference type="InterPro" id="IPR057965">
    <property type="entry name" value="STEEP1_dom"/>
</dbReference>
<reference evidence="3 4" key="1">
    <citation type="journal article" date="2015" name="Genome Biol. Evol.">
        <title>Phylogenomic analyses indicate that early fungi evolved digesting cell walls of algal ancestors of land plants.</title>
        <authorList>
            <person name="Chang Y."/>
            <person name="Wang S."/>
            <person name="Sekimoto S."/>
            <person name="Aerts A.L."/>
            <person name="Choi C."/>
            <person name="Clum A."/>
            <person name="LaButti K.M."/>
            <person name="Lindquist E.A."/>
            <person name="Yee Ngan C."/>
            <person name="Ohm R.A."/>
            <person name="Salamov A.A."/>
            <person name="Grigoriev I.V."/>
            <person name="Spatafora J.W."/>
            <person name="Berbee M.L."/>
        </authorList>
    </citation>
    <scope>NUCLEOTIDE SEQUENCE [LARGE SCALE GENOMIC DNA]</scope>
    <source>
        <strain evidence="3 4">NRRL 28638</strain>
    </source>
</reference>
<feature type="domain" description="STEEP1" evidence="2">
    <location>
        <begin position="18"/>
        <end position="99"/>
    </location>
</feature>
<dbReference type="GO" id="GO:0005737">
    <property type="term" value="C:cytoplasm"/>
    <property type="evidence" value="ECO:0007669"/>
    <property type="project" value="GOC"/>
</dbReference>
<accession>A0A137P1R4</accession>
<protein>
    <recommendedName>
        <fullName evidence="2">STEEP1 domain-containing protein</fullName>
    </recommendedName>
</protein>
<dbReference type="AlphaFoldDB" id="A0A137P1R4"/>